<name>A0A6A5VR39_9PLEO</name>
<sequence>MASTKAPLRTALIGLSSSAKTSWASAAHLPGLLTPTGRSKLPITALLNSSVQAAKSAIDTYKLAPETKAYGSPEDLANDPNVDLVICNTRVDKHFETILPSIKKGKDVFVEWPIASNLADIDTLVQEAKKSGSRVAVGLQRRWVPPAVKLREIIKDGVNGKKLGKILSVDVRAYGGTNDRDIVPEGLKYFLQRGVGGNVIVIGIGHSLVLDLVLSVVGDLDPETAHAQLQLQRPDVRIRDPSTNKIIETVRSNVPDLVSLHGPVKSSATLSFLFRRGQPFPGTPALTWTINLEHGEISLVAPSGTALELGEPATIHVHWFDGDNVEEIKWNWNAELSQLPASARQVFSTLIAFADGNAPGDGWVSIEDAANRAKLIESFLGEWE</sequence>
<evidence type="ECO:0000313" key="4">
    <source>
        <dbReference type="Proteomes" id="UP000800036"/>
    </source>
</evidence>
<feature type="non-terminal residue" evidence="3">
    <location>
        <position position="384"/>
    </location>
</feature>
<dbReference type="InterPro" id="IPR000683">
    <property type="entry name" value="Gfo/Idh/MocA-like_OxRdtase_N"/>
</dbReference>
<dbReference type="GO" id="GO:0000166">
    <property type="term" value="F:nucleotide binding"/>
    <property type="evidence" value="ECO:0007669"/>
    <property type="project" value="InterPro"/>
</dbReference>
<dbReference type="Proteomes" id="UP000800036">
    <property type="component" value="Unassembled WGS sequence"/>
</dbReference>
<dbReference type="Pfam" id="PF01408">
    <property type="entry name" value="GFO_IDH_MocA"/>
    <property type="match status" value="1"/>
</dbReference>
<dbReference type="Gene3D" id="3.40.50.720">
    <property type="entry name" value="NAD(P)-binding Rossmann-like Domain"/>
    <property type="match status" value="1"/>
</dbReference>
<dbReference type="SUPFAM" id="SSF55347">
    <property type="entry name" value="Glyceraldehyde-3-phosphate dehydrogenase-like, C-terminal domain"/>
    <property type="match status" value="1"/>
</dbReference>
<evidence type="ECO:0000259" key="1">
    <source>
        <dbReference type="Pfam" id="PF01408"/>
    </source>
</evidence>
<feature type="domain" description="Gal80p-like C-terminal" evidence="2">
    <location>
        <begin position="154"/>
        <end position="299"/>
    </location>
</feature>
<dbReference type="InterPro" id="IPR055080">
    <property type="entry name" value="Gal80p-like_C"/>
</dbReference>
<dbReference type="PANTHER" id="PTHR43708:SF1">
    <property type="entry name" value="GALACTOSE_LACTOSE METABOLISM REGULATORY PROTEIN GAL80"/>
    <property type="match status" value="1"/>
</dbReference>
<gene>
    <name evidence="3" type="ORF">BU23DRAFT_497549</name>
</gene>
<reference evidence="3" key="1">
    <citation type="journal article" date="2020" name="Stud. Mycol.">
        <title>101 Dothideomycetes genomes: a test case for predicting lifestyles and emergence of pathogens.</title>
        <authorList>
            <person name="Haridas S."/>
            <person name="Albert R."/>
            <person name="Binder M."/>
            <person name="Bloem J."/>
            <person name="Labutti K."/>
            <person name="Salamov A."/>
            <person name="Andreopoulos B."/>
            <person name="Baker S."/>
            <person name="Barry K."/>
            <person name="Bills G."/>
            <person name="Bluhm B."/>
            <person name="Cannon C."/>
            <person name="Castanera R."/>
            <person name="Culley D."/>
            <person name="Daum C."/>
            <person name="Ezra D."/>
            <person name="Gonzalez J."/>
            <person name="Henrissat B."/>
            <person name="Kuo A."/>
            <person name="Liang C."/>
            <person name="Lipzen A."/>
            <person name="Lutzoni F."/>
            <person name="Magnuson J."/>
            <person name="Mondo S."/>
            <person name="Nolan M."/>
            <person name="Ohm R."/>
            <person name="Pangilinan J."/>
            <person name="Park H.-J."/>
            <person name="Ramirez L."/>
            <person name="Alfaro M."/>
            <person name="Sun H."/>
            <person name="Tritt A."/>
            <person name="Yoshinaga Y."/>
            <person name="Zwiers L.-H."/>
            <person name="Turgeon B."/>
            <person name="Goodwin S."/>
            <person name="Spatafora J."/>
            <person name="Crous P."/>
            <person name="Grigoriev I."/>
        </authorList>
    </citation>
    <scope>NUCLEOTIDE SEQUENCE</scope>
    <source>
        <strain evidence="3">CBS 107.79</strain>
    </source>
</reference>
<dbReference type="OrthoDB" id="446809at2759"/>
<protein>
    <submittedName>
        <fullName evidence="3">NAD(P)-binding protein</fullName>
    </submittedName>
</protein>
<keyword evidence="4" id="KW-1185">Reference proteome</keyword>
<feature type="domain" description="Gfo/Idh/MocA-like oxidoreductase N-terminal" evidence="1">
    <location>
        <begin position="9"/>
        <end position="138"/>
    </location>
</feature>
<dbReference type="Gene3D" id="3.30.360.10">
    <property type="entry name" value="Dihydrodipicolinate Reductase, domain 2"/>
    <property type="match status" value="1"/>
</dbReference>
<dbReference type="SUPFAM" id="SSF51735">
    <property type="entry name" value="NAD(P)-binding Rossmann-fold domains"/>
    <property type="match status" value="1"/>
</dbReference>
<proteinExistence type="predicted"/>
<organism evidence="3 4">
    <name type="scientific">Bimuria novae-zelandiae CBS 107.79</name>
    <dbReference type="NCBI Taxonomy" id="1447943"/>
    <lineage>
        <taxon>Eukaryota</taxon>
        <taxon>Fungi</taxon>
        <taxon>Dikarya</taxon>
        <taxon>Ascomycota</taxon>
        <taxon>Pezizomycotina</taxon>
        <taxon>Dothideomycetes</taxon>
        <taxon>Pleosporomycetidae</taxon>
        <taxon>Pleosporales</taxon>
        <taxon>Massarineae</taxon>
        <taxon>Didymosphaeriaceae</taxon>
        <taxon>Bimuria</taxon>
    </lineage>
</organism>
<evidence type="ECO:0000259" key="2">
    <source>
        <dbReference type="Pfam" id="PF22685"/>
    </source>
</evidence>
<evidence type="ECO:0000313" key="3">
    <source>
        <dbReference type="EMBL" id="KAF1979435.1"/>
    </source>
</evidence>
<dbReference type="Pfam" id="PF22685">
    <property type="entry name" value="Gal80p_C-like"/>
    <property type="match status" value="1"/>
</dbReference>
<dbReference type="InterPro" id="IPR051317">
    <property type="entry name" value="Gfo/Idh/MocA_oxidoreduct"/>
</dbReference>
<dbReference type="AlphaFoldDB" id="A0A6A5VR39"/>
<dbReference type="InterPro" id="IPR036291">
    <property type="entry name" value="NAD(P)-bd_dom_sf"/>
</dbReference>
<dbReference type="EMBL" id="ML976658">
    <property type="protein sequence ID" value="KAF1979435.1"/>
    <property type="molecule type" value="Genomic_DNA"/>
</dbReference>
<dbReference type="PANTHER" id="PTHR43708">
    <property type="entry name" value="CONSERVED EXPRESSED OXIDOREDUCTASE (EUROFUNG)"/>
    <property type="match status" value="1"/>
</dbReference>
<accession>A0A6A5VR39</accession>